<accession>A0A0C5J747</accession>
<feature type="compositionally biased region" description="Low complexity" evidence="1">
    <location>
        <begin position="277"/>
        <end position="294"/>
    </location>
</feature>
<dbReference type="HOGENOM" id="CLU_920930_0_0_4"/>
<evidence type="ECO:0000313" key="3">
    <source>
        <dbReference type="EMBL" id="AJP47760.1"/>
    </source>
</evidence>
<keyword evidence="4" id="KW-1185">Reference proteome</keyword>
<feature type="signal peptide" evidence="2">
    <location>
        <begin position="1"/>
        <end position="18"/>
    </location>
</feature>
<gene>
    <name evidence="3" type="ORF">PG1C_03340</name>
</gene>
<dbReference type="EMBL" id="CP010554">
    <property type="protein sequence ID" value="AJP47760.1"/>
    <property type="molecule type" value="Genomic_DNA"/>
</dbReference>
<dbReference type="STRING" id="1565605.PG1C_03340"/>
<evidence type="ECO:0000313" key="4">
    <source>
        <dbReference type="Proteomes" id="UP000061603"/>
    </source>
</evidence>
<feature type="chain" id="PRO_5002178727" description="Phasin domain-containing protein" evidence="2">
    <location>
        <begin position="19"/>
        <end position="302"/>
    </location>
</feature>
<feature type="region of interest" description="Disordered" evidence="1">
    <location>
        <begin position="46"/>
        <end position="92"/>
    </location>
</feature>
<proteinExistence type="predicted"/>
<name>A0A0C5J747_9PROT</name>
<feature type="region of interest" description="Disordered" evidence="1">
    <location>
        <begin position="258"/>
        <end position="302"/>
    </location>
</feature>
<evidence type="ECO:0008006" key="5">
    <source>
        <dbReference type="Google" id="ProtNLM"/>
    </source>
</evidence>
<organism evidence="3 4">
    <name type="scientific">Rugosibacter aromaticivorans</name>
    <dbReference type="NCBI Taxonomy" id="1565605"/>
    <lineage>
        <taxon>Bacteria</taxon>
        <taxon>Pseudomonadati</taxon>
        <taxon>Pseudomonadota</taxon>
        <taxon>Betaproteobacteria</taxon>
        <taxon>Nitrosomonadales</taxon>
        <taxon>Sterolibacteriaceae</taxon>
        <taxon>Rugosibacter</taxon>
    </lineage>
</organism>
<keyword evidence="2" id="KW-0732">Signal</keyword>
<feature type="compositionally biased region" description="Pro residues" evidence="1">
    <location>
        <begin position="60"/>
        <end position="69"/>
    </location>
</feature>
<protein>
    <recommendedName>
        <fullName evidence="5">Phasin domain-containing protein</fullName>
    </recommendedName>
</protein>
<dbReference type="RefSeq" id="WP_202636022.1">
    <property type="nucleotide sequence ID" value="NZ_CP010554.1"/>
</dbReference>
<dbReference type="Proteomes" id="UP000061603">
    <property type="component" value="Chromosome"/>
</dbReference>
<feature type="compositionally biased region" description="Low complexity" evidence="1">
    <location>
        <begin position="70"/>
        <end position="81"/>
    </location>
</feature>
<reference evidence="3 4" key="1">
    <citation type="journal article" date="2015" name="Genome Announc.">
        <title>Complete Genome Sequence of a Novel Bacterium within the Family Rhodocyclaceae That Degrades Polycyclic Aromatic Hydrocarbons.</title>
        <authorList>
            <person name="Singleton D.R."/>
            <person name="Dickey A.N."/>
            <person name="Scholl E.H."/>
            <person name="Wright F.A."/>
            <person name="Aitken M.D."/>
        </authorList>
    </citation>
    <scope>NUCLEOTIDE SEQUENCE [LARGE SCALE GENOMIC DNA]</scope>
    <source>
        <strain evidence="4">PG1-Ca6</strain>
    </source>
</reference>
<dbReference type="AlphaFoldDB" id="A0A0C5J747"/>
<evidence type="ECO:0000256" key="2">
    <source>
        <dbReference type="SAM" id="SignalP"/>
    </source>
</evidence>
<evidence type="ECO:0000256" key="1">
    <source>
        <dbReference type="SAM" id="MobiDB-lite"/>
    </source>
</evidence>
<dbReference type="KEGG" id="rbu:PG1C_03340"/>
<sequence length="302" mass="31372">MKCWLVVGWLLLPSVLCAQETAEAEPESEPIARAIAYPKDVPALAASDQGQIQTPDTPFAAPPVEPPRALPLSPHEAAASPSPVPSTAPAPAELKALPGRTGYAFDQPEILVRQRLFGLAHGVSLLAAACVDLPEQSAAIQKSFVAWHAQQAAAIDQVVHDLAKYYFGPQAAVAQWQDLTRALNLKDYIDQSLGQFELSVACASLTQAITGPRYDLAALLQVEPLIAMKTIAGEVVPASATAAQPAQATNAINATSVTSTTNDAPAPAAVPATNLVPSAATEPIATPAPTEAPSLPDEPRAP</sequence>